<dbReference type="PANTHER" id="PTHR44591:SF3">
    <property type="entry name" value="RESPONSE REGULATORY DOMAIN-CONTAINING PROTEIN"/>
    <property type="match status" value="1"/>
</dbReference>
<organism evidence="4">
    <name type="scientific">Oceaniferula spumae</name>
    <dbReference type="NCBI Taxonomy" id="2979115"/>
    <lineage>
        <taxon>Bacteria</taxon>
        <taxon>Pseudomonadati</taxon>
        <taxon>Verrucomicrobiota</taxon>
        <taxon>Verrucomicrobiia</taxon>
        <taxon>Verrucomicrobiales</taxon>
        <taxon>Verrucomicrobiaceae</taxon>
        <taxon>Oceaniferula</taxon>
    </lineage>
</organism>
<sequence>MKTNPKVLLIDDEVDFTELLAENLEESGYEVVQINDPTKALKAAHEFRPDICIVDLVMPGMDGGDVVGAIQSDFILGKTPVLMLTALVEENSDNPEGIQMKGGLPFVSKTSGLGVILKAIESLLGSN</sequence>
<dbReference type="AlphaFoldDB" id="A0AAT9FNL7"/>
<dbReference type="InterPro" id="IPR001789">
    <property type="entry name" value="Sig_transdc_resp-reg_receiver"/>
</dbReference>
<dbReference type="InterPro" id="IPR050595">
    <property type="entry name" value="Bact_response_regulator"/>
</dbReference>
<dbReference type="InterPro" id="IPR011006">
    <property type="entry name" value="CheY-like_superfamily"/>
</dbReference>
<reference evidence="4" key="1">
    <citation type="submission" date="2024-07" db="EMBL/GenBank/DDBJ databases">
        <title>Complete genome sequence of Verrucomicrobiaceae bacterium NT6N.</title>
        <authorList>
            <person name="Huang C."/>
            <person name="Takami H."/>
            <person name="Hamasaki K."/>
        </authorList>
    </citation>
    <scope>NUCLEOTIDE SEQUENCE</scope>
    <source>
        <strain evidence="4">NT6N</strain>
    </source>
</reference>
<dbReference type="KEGG" id="osu:NT6N_27570"/>
<dbReference type="Gene3D" id="3.40.50.2300">
    <property type="match status" value="1"/>
</dbReference>
<feature type="domain" description="Response regulatory" evidence="3">
    <location>
        <begin position="6"/>
        <end position="124"/>
    </location>
</feature>
<accession>A0AAT9FNL7</accession>
<dbReference type="PANTHER" id="PTHR44591">
    <property type="entry name" value="STRESS RESPONSE REGULATOR PROTEIN 1"/>
    <property type="match status" value="1"/>
</dbReference>
<dbReference type="Pfam" id="PF00072">
    <property type="entry name" value="Response_reg"/>
    <property type="match status" value="1"/>
</dbReference>
<dbReference type="SUPFAM" id="SSF52172">
    <property type="entry name" value="CheY-like"/>
    <property type="match status" value="1"/>
</dbReference>
<gene>
    <name evidence="4" type="ORF">NT6N_27570</name>
</gene>
<protein>
    <recommendedName>
        <fullName evidence="3">Response regulatory domain-containing protein</fullName>
    </recommendedName>
</protein>
<proteinExistence type="predicted"/>
<evidence type="ECO:0000256" key="2">
    <source>
        <dbReference type="PROSITE-ProRule" id="PRU00169"/>
    </source>
</evidence>
<feature type="modified residue" description="4-aspartylphosphate" evidence="2">
    <location>
        <position position="55"/>
    </location>
</feature>
<dbReference type="GO" id="GO:0000160">
    <property type="term" value="P:phosphorelay signal transduction system"/>
    <property type="evidence" value="ECO:0007669"/>
    <property type="project" value="InterPro"/>
</dbReference>
<dbReference type="SMART" id="SM00448">
    <property type="entry name" value="REC"/>
    <property type="match status" value="1"/>
</dbReference>
<dbReference type="EMBL" id="AP026866">
    <property type="protein sequence ID" value="BDS07717.1"/>
    <property type="molecule type" value="Genomic_DNA"/>
</dbReference>
<name>A0AAT9FNL7_9BACT</name>
<keyword evidence="1 2" id="KW-0597">Phosphoprotein</keyword>
<evidence type="ECO:0000256" key="1">
    <source>
        <dbReference type="ARBA" id="ARBA00022553"/>
    </source>
</evidence>
<evidence type="ECO:0000313" key="4">
    <source>
        <dbReference type="EMBL" id="BDS07717.1"/>
    </source>
</evidence>
<evidence type="ECO:0000259" key="3">
    <source>
        <dbReference type="PROSITE" id="PS50110"/>
    </source>
</evidence>
<dbReference type="PROSITE" id="PS50110">
    <property type="entry name" value="RESPONSE_REGULATORY"/>
    <property type="match status" value="1"/>
</dbReference>